<organism evidence="1">
    <name type="scientific">marine sediment metagenome</name>
    <dbReference type="NCBI Taxonomy" id="412755"/>
    <lineage>
        <taxon>unclassified sequences</taxon>
        <taxon>metagenomes</taxon>
        <taxon>ecological metagenomes</taxon>
    </lineage>
</organism>
<reference evidence="1" key="1">
    <citation type="journal article" date="2015" name="Nature">
        <title>Complex archaea that bridge the gap between prokaryotes and eukaryotes.</title>
        <authorList>
            <person name="Spang A."/>
            <person name="Saw J.H."/>
            <person name="Jorgensen S.L."/>
            <person name="Zaremba-Niedzwiedzka K."/>
            <person name="Martijn J."/>
            <person name="Lind A.E."/>
            <person name="van Eijk R."/>
            <person name="Schleper C."/>
            <person name="Guy L."/>
            <person name="Ettema T.J."/>
        </authorList>
    </citation>
    <scope>NUCLEOTIDE SEQUENCE</scope>
</reference>
<dbReference type="EMBL" id="LAZR01034970">
    <property type="protein sequence ID" value="KKL28790.1"/>
    <property type="molecule type" value="Genomic_DNA"/>
</dbReference>
<accession>A0A0F9C3L1</accession>
<comment type="caution">
    <text evidence="1">The sequence shown here is derived from an EMBL/GenBank/DDBJ whole genome shotgun (WGS) entry which is preliminary data.</text>
</comment>
<sequence>MSTEQHIATYDRMAKAVRAVAESYALVAVDRAGEVFWGANYGQHPEAILRHLKQIERDIKRFIKRSA</sequence>
<dbReference type="AlphaFoldDB" id="A0A0F9C3L1"/>
<name>A0A0F9C3L1_9ZZZZ</name>
<proteinExistence type="predicted"/>
<gene>
    <name evidence="1" type="ORF">LCGC14_2371620</name>
</gene>
<evidence type="ECO:0000313" key="1">
    <source>
        <dbReference type="EMBL" id="KKL28790.1"/>
    </source>
</evidence>
<protein>
    <submittedName>
        <fullName evidence="1">Uncharacterized protein</fullName>
    </submittedName>
</protein>